<dbReference type="Pfam" id="PF08511">
    <property type="entry name" value="COQ9"/>
    <property type="match status" value="1"/>
</dbReference>
<gene>
    <name evidence="2" type="ORF">BDN70DRAFT_886476</name>
</gene>
<dbReference type="Proteomes" id="UP000807469">
    <property type="component" value="Unassembled WGS sequence"/>
</dbReference>
<evidence type="ECO:0000259" key="1">
    <source>
        <dbReference type="Pfam" id="PF08511"/>
    </source>
</evidence>
<evidence type="ECO:0000313" key="3">
    <source>
        <dbReference type="Proteomes" id="UP000807469"/>
    </source>
</evidence>
<dbReference type="InterPro" id="IPR013718">
    <property type="entry name" value="COQ9_C"/>
</dbReference>
<reference evidence="2" key="1">
    <citation type="submission" date="2020-11" db="EMBL/GenBank/DDBJ databases">
        <authorList>
            <consortium name="DOE Joint Genome Institute"/>
            <person name="Ahrendt S."/>
            <person name="Riley R."/>
            <person name="Andreopoulos W."/>
            <person name="Labutti K."/>
            <person name="Pangilinan J."/>
            <person name="Ruiz-Duenas F.J."/>
            <person name="Barrasa J.M."/>
            <person name="Sanchez-Garcia M."/>
            <person name="Camarero S."/>
            <person name="Miyauchi S."/>
            <person name="Serrano A."/>
            <person name="Linde D."/>
            <person name="Babiker R."/>
            <person name="Drula E."/>
            <person name="Ayuso-Fernandez I."/>
            <person name="Pacheco R."/>
            <person name="Padilla G."/>
            <person name="Ferreira P."/>
            <person name="Barriuso J."/>
            <person name="Kellner H."/>
            <person name="Castanera R."/>
            <person name="Alfaro M."/>
            <person name="Ramirez L."/>
            <person name="Pisabarro A.G."/>
            <person name="Kuo A."/>
            <person name="Tritt A."/>
            <person name="Lipzen A."/>
            <person name="He G."/>
            <person name="Yan M."/>
            <person name="Ng V."/>
            <person name="Cullen D."/>
            <person name="Martin F."/>
            <person name="Rosso M.-N."/>
            <person name="Henrissat B."/>
            <person name="Hibbett D."/>
            <person name="Martinez A.T."/>
            <person name="Grigoriev I.V."/>
        </authorList>
    </citation>
    <scope>NUCLEOTIDE SEQUENCE</scope>
    <source>
        <strain evidence="2">CIRM-BRFM 674</strain>
    </source>
</reference>
<sequence length="232" mass="24801">MAGLSSSHLLKLALPLIKTHGFTREALARSVISLPSTSTAQPYTEPLSDSAVTALFGKGDAARRTLIDAWLDDGLKYMTVGPASVEALAGVEQEEAPPRTIRDVLRARLEYNEPVLPHIPDAFAVMATSGFHVVDPLPAMKHALKIADGACIATGDKSLQLEWYAHRASLAAVYTAAELHQLTSPHTAPAFLDSLLESTSNLKSAVAEVALYSDYVFKSWKGIIKSSGVLPP</sequence>
<feature type="domain" description="COQ9 C-terminal" evidence="1">
    <location>
        <begin position="139"/>
        <end position="197"/>
    </location>
</feature>
<dbReference type="OrthoDB" id="619536at2759"/>
<accession>A0A9P5YP33</accession>
<evidence type="ECO:0000313" key="2">
    <source>
        <dbReference type="EMBL" id="KAF9472864.1"/>
    </source>
</evidence>
<proteinExistence type="predicted"/>
<keyword evidence="3" id="KW-1185">Reference proteome</keyword>
<name>A0A9P5YP33_9AGAR</name>
<protein>
    <recommendedName>
        <fullName evidence="1">COQ9 C-terminal domain-containing protein</fullName>
    </recommendedName>
</protein>
<dbReference type="AlphaFoldDB" id="A0A9P5YP33"/>
<comment type="caution">
    <text evidence="2">The sequence shown here is derived from an EMBL/GenBank/DDBJ whole genome shotgun (WGS) entry which is preliminary data.</text>
</comment>
<dbReference type="EMBL" id="MU155490">
    <property type="protein sequence ID" value="KAF9472864.1"/>
    <property type="molecule type" value="Genomic_DNA"/>
</dbReference>
<organism evidence="2 3">
    <name type="scientific">Pholiota conissans</name>
    <dbReference type="NCBI Taxonomy" id="109636"/>
    <lineage>
        <taxon>Eukaryota</taxon>
        <taxon>Fungi</taxon>
        <taxon>Dikarya</taxon>
        <taxon>Basidiomycota</taxon>
        <taxon>Agaricomycotina</taxon>
        <taxon>Agaricomycetes</taxon>
        <taxon>Agaricomycetidae</taxon>
        <taxon>Agaricales</taxon>
        <taxon>Agaricineae</taxon>
        <taxon>Strophariaceae</taxon>
        <taxon>Pholiota</taxon>
    </lineage>
</organism>